<evidence type="ECO:0000313" key="2">
    <source>
        <dbReference type="EMBL" id="KAG5669683.1"/>
    </source>
</evidence>
<sequence>MSLKVIYVLISALFVISTAMPQMPFTGNNGNNPVDMAANAGVGIMQQGASYAQRGANAFAQAAKSFVPSG</sequence>
<keyword evidence="1" id="KW-0732">Signal</keyword>
<feature type="signal peptide" evidence="1">
    <location>
        <begin position="1"/>
        <end position="19"/>
    </location>
</feature>
<feature type="chain" id="PRO_5039954260" evidence="1">
    <location>
        <begin position="20"/>
        <end position="70"/>
    </location>
</feature>
<accession>A0A9J6BJE9</accession>
<comment type="caution">
    <text evidence="2">The sequence shown here is derived from an EMBL/GenBank/DDBJ whole genome shotgun (WGS) entry which is preliminary data.</text>
</comment>
<protein>
    <submittedName>
        <fullName evidence="2">Uncharacterized protein</fullName>
    </submittedName>
</protein>
<reference evidence="2" key="1">
    <citation type="submission" date="2021-03" db="EMBL/GenBank/DDBJ databases">
        <title>Chromosome level genome of the anhydrobiotic midge Polypedilum vanderplanki.</title>
        <authorList>
            <person name="Yoshida Y."/>
            <person name="Kikawada T."/>
            <person name="Gusev O."/>
        </authorList>
    </citation>
    <scope>NUCLEOTIDE SEQUENCE</scope>
    <source>
        <strain evidence="2">NIAS01</strain>
        <tissue evidence="2">Whole body or cell culture</tissue>
    </source>
</reference>
<organism evidence="2 3">
    <name type="scientific">Polypedilum vanderplanki</name>
    <name type="common">Sleeping chironomid midge</name>
    <dbReference type="NCBI Taxonomy" id="319348"/>
    <lineage>
        <taxon>Eukaryota</taxon>
        <taxon>Metazoa</taxon>
        <taxon>Ecdysozoa</taxon>
        <taxon>Arthropoda</taxon>
        <taxon>Hexapoda</taxon>
        <taxon>Insecta</taxon>
        <taxon>Pterygota</taxon>
        <taxon>Neoptera</taxon>
        <taxon>Endopterygota</taxon>
        <taxon>Diptera</taxon>
        <taxon>Nematocera</taxon>
        <taxon>Chironomoidea</taxon>
        <taxon>Chironomidae</taxon>
        <taxon>Chironominae</taxon>
        <taxon>Polypedilum</taxon>
        <taxon>Polypedilum</taxon>
    </lineage>
</organism>
<dbReference type="AlphaFoldDB" id="A0A9J6BJE9"/>
<proteinExistence type="predicted"/>
<dbReference type="EMBL" id="JADBJN010000004">
    <property type="protein sequence ID" value="KAG5669683.1"/>
    <property type="molecule type" value="Genomic_DNA"/>
</dbReference>
<name>A0A9J6BJE9_POLVA</name>
<evidence type="ECO:0000313" key="3">
    <source>
        <dbReference type="Proteomes" id="UP001107558"/>
    </source>
</evidence>
<evidence type="ECO:0000256" key="1">
    <source>
        <dbReference type="SAM" id="SignalP"/>
    </source>
</evidence>
<gene>
    <name evidence="2" type="ORF">PVAND_017566</name>
</gene>
<dbReference type="Proteomes" id="UP001107558">
    <property type="component" value="Chromosome 4"/>
</dbReference>
<keyword evidence="3" id="KW-1185">Reference proteome</keyword>